<accession>A0A438AHN2</accession>
<name>A0A438AHN2_9RHOB</name>
<evidence type="ECO:0000313" key="3">
    <source>
        <dbReference type="Proteomes" id="UP000285908"/>
    </source>
</evidence>
<dbReference type="PANTHER" id="PTHR33164">
    <property type="entry name" value="TRANSCRIPTIONAL REGULATOR, MARR FAMILY"/>
    <property type="match status" value="1"/>
</dbReference>
<evidence type="ECO:0000259" key="1">
    <source>
        <dbReference type="PROSITE" id="PS50995"/>
    </source>
</evidence>
<dbReference type="GO" id="GO:0006950">
    <property type="term" value="P:response to stress"/>
    <property type="evidence" value="ECO:0007669"/>
    <property type="project" value="TreeGrafter"/>
</dbReference>
<dbReference type="SMART" id="SM00347">
    <property type="entry name" value="HTH_MARR"/>
    <property type="match status" value="1"/>
</dbReference>
<dbReference type="EMBL" id="RQXX01000003">
    <property type="protein sequence ID" value="RVV98233.1"/>
    <property type="molecule type" value="Genomic_DNA"/>
</dbReference>
<gene>
    <name evidence="2" type="ORF">EKE94_10655</name>
</gene>
<dbReference type="InterPro" id="IPR000835">
    <property type="entry name" value="HTH_MarR-typ"/>
</dbReference>
<dbReference type="GO" id="GO:0003700">
    <property type="term" value="F:DNA-binding transcription factor activity"/>
    <property type="evidence" value="ECO:0007669"/>
    <property type="project" value="InterPro"/>
</dbReference>
<dbReference type="AlphaFoldDB" id="A0A438AHN2"/>
<dbReference type="SUPFAM" id="SSF46785">
    <property type="entry name" value="Winged helix' DNA-binding domain"/>
    <property type="match status" value="1"/>
</dbReference>
<dbReference type="Proteomes" id="UP000285908">
    <property type="component" value="Unassembled WGS sequence"/>
</dbReference>
<dbReference type="Gene3D" id="1.10.10.10">
    <property type="entry name" value="Winged helix-like DNA-binding domain superfamily/Winged helix DNA-binding domain"/>
    <property type="match status" value="1"/>
</dbReference>
<comment type="caution">
    <text evidence="2">The sequence shown here is derived from an EMBL/GenBank/DDBJ whole genome shotgun (WGS) entry which is preliminary data.</text>
</comment>
<organism evidence="2 3">
    <name type="scientific">Mesobaculum littorinae</name>
    <dbReference type="NCBI Taxonomy" id="2486419"/>
    <lineage>
        <taxon>Bacteria</taxon>
        <taxon>Pseudomonadati</taxon>
        <taxon>Pseudomonadota</taxon>
        <taxon>Alphaproteobacteria</taxon>
        <taxon>Rhodobacterales</taxon>
        <taxon>Roseobacteraceae</taxon>
        <taxon>Mesobaculum</taxon>
    </lineage>
</organism>
<dbReference type="PANTHER" id="PTHR33164:SF43">
    <property type="entry name" value="HTH-TYPE TRANSCRIPTIONAL REPRESSOR YETL"/>
    <property type="match status" value="1"/>
</dbReference>
<reference evidence="2 3" key="1">
    <citation type="submission" date="2018-11" db="EMBL/GenBank/DDBJ databases">
        <title>Mesobaculum littorinae gen. nov., sp. nov., isolated from Littorina scabra that represents a novel genus of the order Rhodobacteraceae.</title>
        <authorList>
            <person name="Li F."/>
        </authorList>
    </citation>
    <scope>NUCLEOTIDE SEQUENCE [LARGE SCALE GENOMIC DNA]</scope>
    <source>
        <strain evidence="2 3">M0103</strain>
    </source>
</reference>
<dbReference type="InterPro" id="IPR039422">
    <property type="entry name" value="MarR/SlyA-like"/>
</dbReference>
<sequence>MTPGIDVRELALAVFAVNGQLIASGNAIVAHLGLTSAGWQVLGALRYTPEPLPTASIARNMGLTRQAVQRSVDLLAERGLVAFTANPHHRRAKLVVLTDAGREAVALAEQAAEPIDAAIAGRVGSRRIRDAVVTLQQVRDVLAEELERRSADGDSAEYHMNKEANE</sequence>
<protein>
    <submittedName>
        <fullName evidence="2">MarR family transcriptional regulator</fullName>
    </submittedName>
</protein>
<dbReference type="PROSITE" id="PS50995">
    <property type="entry name" value="HTH_MARR_2"/>
    <property type="match status" value="1"/>
</dbReference>
<dbReference type="Pfam" id="PF12802">
    <property type="entry name" value="MarR_2"/>
    <property type="match status" value="1"/>
</dbReference>
<proteinExistence type="predicted"/>
<dbReference type="OrthoDB" id="5511415at2"/>
<feature type="domain" description="HTH marR-type" evidence="1">
    <location>
        <begin position="7"/>
        <end position="140"/>
    </location>
</feature>
<evidence type="ECO:0000313" key="2">
    <source>
        <dbReference type="EMBL" id="RVV98233.1"/>
    </source>
</evidence>
<keyword evidence="3" id="KW-1185">Reference proteome</keyword>
<dbReference type="InterPro" id="IPR036388">
    <property type="entry name" value="WH-like_DNA-bd_sf"/>
</dbReference>
<dbReference type="InterPro" id="IPR036390">
    <property type="entry name" value="WH_DNA-bd_sf"/>
</dbReference>